<reference evidence="3 4" key="1">
    <citation type="journal article" date="2014" name="Agronomy (Basel)">
        <title>A Draft Genome Sequence for Ensete ventricosum, the Drought-Tolerant Tree Against Hunger.</title>
        <authorList>
            <person name="Harrison J."/>
            <person name="Moore K.A."/>
            <person name="Paszkiewicz K."/>
            <person name="Jones T."/>
            <person name="Grant M."/>
            <person name="Ambacheew D."/>
            <person name="Muzemil S."/>
            <person name="Studholme D.J."/>
        </authorList>
    </citation>
    <scope>NUCLEOTIDE SEQUENCE [LARGE SCALE GENOMIC DNA]</scope>
</reference>
<gene>
    <name evidence="3" type="ORF">B296_00058519</name>
</gene>
<feature type="domain" description="LOB" evidence="2">
    <location>
        <begin position="6"/>
        <end position="108"/>
    </location>
</feature>
<dbReference type="Proteomes" id="UP000287651">
    <property type="component" value="Unassembled WGS sequence"/>
</dbReference>
<dbReference type="EMBL" id="AMZH03029908">
    <property type="protein sequence ID" value="RRT33094.1"/>
    <property type="molecule type" value="Genomic_DNA"/>
</dbReference>
<dbReference type="GO" id="GO:0045893">
    <property type="term" value="P:positive regulation of DNA-templated transcription"/>
    <property type="evidence" value="ECO:0007669"/>
    <property type="project" value="TreeGrafter"/>
</dbReference>
<name>A0A426X0T6_ENSVE</name>
<dbReference type="GO" id="GO:0005634">
    <property type="term" value="C:nucleus"/>
    <property type="evidence" value="ECO:0007669"/>
    <property type="project" value="TreeGrafter"/>
</dbReference>
<dbReference type="AlphaFoldDB" id="A0A426X0T6"/>
<comment type="similarity">
    <text evidence="1">Belongs to the LOB domain-containing protein family.</text>
</comment>
<evidence type="ECO:0000313" key="4">
    <source>
        <dbReference type="Proteomes" id="UP000287651"/>
    </source>
</evidence>
<dbReference type="PROSITE" id="PS50891">
    <property type="entry name" value="LOB"/>
    <property type="match status" value="1"/>
</dbReference>
<accession>A0A426X0T6</accession>
<evidence type="ECO:0000259" key="2">
    <source>
        <dbReference type="PROSITE" id="PS50891"/>
    </source>
</evidence>
<organism evidence="3 4">
    <name type="scientific">Ensete ventricosum</name>
    <name type="common">Abyssinian banana</name>
    <name type="synonym">Musa ensete</name>
    <dbReference type="NCBI Taxonomy" id="4639"/>
    <lineage>
        <taxon>Eukaryota</taxon>
        <taxon>Viridiplantae</taxon>
        <taxon>Streptophyta</taxon>
        <taxon>Embryophyta</taxon>
        <taxon>Tracheophyta</taxon>
        <taxon>Spermatophyta</taxon>
        <taxon>Magnoliopsida</taxon>
        <taxon>Liliopsida</taxon>
        <taxon>Zingiberales</taxon>
        <taxon>Musaceae</taxon>
        <taxon>Ensete</taxon>
    </lineage>
</organism>
<evidence type="ECO:0000313" key="3">
    <source>
        <dbReference type="EMBL" id="RRT33094.1"/>
    </source>
</evidence>
<comment type="caution">
    <text evidence="3">The sequence shown here is derived from an EMBL/GenBank/DDBJ whole genome shotgun (WGS) entry which is preliminary data.</text>
</comment>
<dbReference type="GO" id="GO:0009755">
    <property type="term" value="P:hormone-mediated signaling pathway"/>
    <property type="evidence" value="ECO:0007669"/>
    <property type="project" value="TreeGrafter"/>
</dbReference>
<evidence type="ECO:0000256" key="1">
    <source>
        <dbReference type="ARBA" id="ARBA00005474"/>
    </source>
</evidence>
<dbReference type="PANTHER" id="PTHR31529">
    <property type="entry name" value="LOB DOMAIN CONTAINING PROTEIN"/>
    <property type="match status" value="1"/>
</dbReference>
<dbReference type="Pfam" id="PF03195">
    <property type="entry name" value="LOB"/>
    <property type="match status" value="1"/>
</dbReference>
<dbReference type="InterPro" id="IPR004883">
    <property type="entry name" value="LOB"/>
</dbReference>
<dbReference type="PANTHER" id="PTHR31529:SF26">
    <property type="entry name" value="LOB DOMAIN-CONTAINING PROTEIN CRL1"/>
    <property type="match status" value="1"/>
</dbReference>
<protein>
    <recommendedName>
        <fullName evidence="2">LOB domain-containing protein</fullName>
    </recommendedName>
</protein>
<proteinExistence type="inferred from homology"/>
<sequence>MTGFGSPCGACKFLRRKCVRGCVFAPHFCHEQGAARFAAIHKVFGASNASKLLMHLPVGDRSEAALTISFEAQARLQDPIYGCVAHIFALQRQVVNLQAQLFSLKAQSAQAFAHGSLSQEDRLNHHHHHHLLLLDQLQLDREARMRHALVSDSPLSTERTMYHGDGLLDSSSPLLPSPHGVPHSYVGVDDGIFFGTGEDTENALVTQTVGRNPDMEDLRSVAFAHLRHE</sequence>